<dbReference type="InterPro" id="IPR010298">
    <property type="entry name" value="YacP-like"/>
</dbReference>
<evidence type="ECO:0008006" key="5">
    <source>
        <dbReference type="Google" id="ProtNLM"/>
    </source>
</evidence>
<dbReference type="PANTHER" id="PTHR34547">
    <property type="entry name" value="YACP-LIKE NYN DOMAIN PROTEIN"/>
    <property type="match status" value="1"/>
</dbReference>
<dbReference type="PANTHER" id="PTHR34547:SF1">
    <property type="entry name" value="YACP-LIKE NYN DOMAIN PROTEIN"/>
    <property type="match status" value="1"/>
</dbReference>
<dbReference type="Proteomes" id="UP000243105">
    <property type="component" value="Unassembled WGS sequence"/>
</dbReference>
<organism evidence="1 3">
    <name type="scientific">Kryptobacter tengchongensis</name>
    <dbReference type="NCBI Taxonomy" id="1643429"/>
    <lineage>
        <taxon>Bacteria</taxon>
        <taxon>Pseudomonadati</taxon>
        <taxon>Candidatus Kryptoniota</taxon>
        <taxon>Candidatus Kryptobacter</taxon>
    </lineage>
</organism>
<name>A0A656D9H0_KRYT1</name>
<sequence>MSEKTYIIDGYNLIHKSIKLKKIFHQNPHLAREMLISTLSDFFSNRKDKCIVIFDGSLNQPSSLSTPKVRVIFSTPPYKADDEIKRIIMSKNLKDRLNFIVVSSDNEIINCAKACGAGRISSEDFIKILNSQGKNSKISDEKPFVKLTEDEIKKMLGK</sequence>
<dbReference type="EMBL" id="CZVV01000105">
    <property type="protein sequence ID" value="CUT03972.1"/>
    <property type="molecule type" value="Genomic_DNA"/>
</dbReference>
<accession>A0A656D9H0</accession>
<evidence type="ECO:0000313" key="4">
    <source>
        <dbReference type="Proteomes" id="UP000243105"/>
    </source>
</evidence>
<keyword evidence="3" id="KW-1185">Reference proteome</keyword>
<protein>
    <recommendedName>
        <fullName evidence="5">YacP-like NYN domain-containing protein</fullName>
    </recommendedName>
</protein>
<dbReference type="EMBL" id="CZVU01000062">
    <property type="protein sequence ID" value="CUT03214.1"/>
    <property type="molecule type" value="Genomic_DNA"/>
</dbReference>
<evidence type="ECO:0000313" key="1">
    <source>
        <dbReference type="EMBL" id="CUT03214.1"/>
    </source>
</evidence>
<gene>
    <name evidence="1" type="ORF">JGI24_01264</name>
    <name evidence="2" type="ORF">JGI25_01329</name>
</gene>
<reference evidence="3 4" key="1">
    <citation type="submission" date="2015-11" db="EMBL/GenBank/DDBJ databases">
        <authorList>
            <person name="Varghese N."/>
        </authorList>
    </citation>
    <scope>NUCLEOTIDE SEQUENCE [LARGE SCALE GENOMIC DNA]</scope>
    <source>
        <strain evidence="1 3">JGI-24</strain>
        <strain evidence="2 4">JGI-25</strain>
    </source>
</reference>
<evidence type="ECO:0000313" key="3">
    <source>
        <dbReference type="Proteomes" id="UP000243065"/>
    </source>
</evidence>
<dbReference type="Pfam" id="PF05991">
    <property type="entry name" value="NYN_YacP"/>
    <property type="match status" value="1"/>
</dbReference>
<dbReference type="RefSeq" id="WP_072150615.1">
    <property type="nucleotide sequence ID" value="NZ_CZVU01000062.1"/>
</dbReference>
<proteinExistence type="predicted"/>
<dbReference type="AlphaFoldDB" id="A0A656D9H0"/>
<dbReference type="Proteomes" id="UP000243065">
    <property type="component" value="Unassembled WGS sequence"/>
</dbReference>
<dbReference type="OrthoDB" id="9791091at2"/>
<evidence type="ECO:0000313" key="2">
    <source>
        <dbReference type="EMBL" id="CUT03972.1"/>
    </source>
</evidence>